<proteinExistence type="predicted"/>
<dbReference type="GO" id="GO:0033014">
    <property type="term" value="P:tetrapyrrole biosynthetic process"/>
    <property type="evidence" value="ECO:0007669"/>
    <property type="project" value="InterPro"/>
</dbReference>
<evidence type="ECO:0000313" key="1">
    <source>
        <dbReference type="EMBL" id="KGF20653.1"/>
    </source>
</evidence>
<name>A0A095YEG2_9MICC</name>
<dbReference type="EMBL" id="JRNH01000012">
    <property type="protein sequence ID" value="KGF20653.1"/>
    <property type="molecule type" value="Genomic_DNA"/>
</dbReference>
<evidence type="ECO:0000313" key="2">
    <source>
        <dbReference type="Proteomes" id="UP000053528"/>
    </source>
</evidence>
<gene>
    <name evidence="1" type="ORF">HMPREF2128_04260</name>
</gene>
<dbReference type="RefSeq" id="WP_035755423.1">
    <property type="nucleotide sequence ID" value="NZ_JRNH01000012.1"/>
</dbReference>
<dbReference type="Proteomes" id="UP000053528">
    <property type="component" value="Unassembled WGS sequence"/>
</dbReference>
<organism evidence="1 2">
    <name type="scientific">Pseudoglutamicibacter albus DNF00011</name>
    <dbReference type="NCBI Taxonomy" id="1401063"/>
    <lineage>
        <taxon>Bacteria</taxon>
        <taxon>Bacillati</taxon>
        <taxon>Actinomycetota</taxon>
        <taxon>Actinomycetes</taxon>
        <taxon>Micrococcales</taxon>
        <taxon>Micrococcaceae</taxon>
        <taxon>Pseudoglutamicibacter</taxon>
    </lineage>
</organism>
<reference evidence="1 2" key="1">
    <citation type="submission" date="2014-07" db="EMBL/GenBank/DDBJ databases">
        <authorList>
            <person name="McCorrison J."/>
            <person name="Sanka R."/>
            <person name="Torralba M."/>
            <person name="Gillis M."/>
            <person name="Haft D.H."/>
            <person name="Methe B."/>
            <person name="Sutton G."/>
            <person name="Nelson K.E."/>
        </authorList>
    </citation>
    <scope>NUCLEOTIDE SEQUENCE [LARGE SCALE GENOMIC DNA]</scope>
    <source>
        <strain evidence="1 2">DNF00011</strain>
    </source>
</reference>
<dbReference type="InterPro" id="IPR036803">
    <property type="entry name" value="Porphobilinogen_deaminase_C_sf"/>
</dbReference>
<accession>A0A095YEG2</accession>
<dbReference type="AlphaFoldDB" id="A0A095YEG2"/>
<dbReference type="Gene3D" id="3.30.160.40">
    <property type="entry name" value="Porphobilinogen deaminase, C-terminal domain"/>
    <property type="match status" value="1"/>
</dbReference>
<sequence>MENLASPDPTASGQTSSGLDAREALVWLGAEAEFTRSAATSIDGLATGVRILTTTRLRQAQLMIARPDARVVLCAPEAGESECEALMRVGAEQGTQWAVMGLQAALDAGAESRVAEAIDVGVLMPAPLQAAPEGWSLDAARQREKDSQLTTQDVALACEAAVANYLDGHIHAPLACLATATAGTNGARMSATAAGAGPVRAAVNAVVTNGSRTLRQRAAGRVETLAQAEQLGERAAQALLDAGA</sequence>
<comment type="caution">
    <text evidence="1">The sequence shown here is derived from an EMBL/GenBank/DDBJ whole genome shotgun (WGS) entry which is preliminary data.</text>
</comment>
<protein>
    <submittedName>
        <fullName evidence="1">Uncharacterized protein</fullName>
    </submittedName>
</protein>
<dbReference type="GO" id="GO:0004418">
    <property type="term" value="F:hydroxymethylbilane synthase activity"/>
    <property type="evidence" value="ECO:0007669"/>
    <property type="project" value="InterPro"/>
</dbReference>